<evidence type="ECO:0000256" key="8">
    <source>
        <dbReference type="ARBA" id="ARBA00023012"/>
    </source>
</evidence>
<dbReference type="KEGG" id="cmb:CSW64_16425"/>
<keyword evidence="9" id="KW-1133">Transmembrane helix</keyword>
<dbReference type="Gene3D" id="3.30.565.10">
    <property type="entry name" value="Histidine kinase-like ATPase, C-terminal domain"/>
    <property type="match status" value="1"/>
</dbReference>
<dbReference type="PANTHER" id="PTHR43065:SF10">
    <property type="entry name" value="PEROXIDE STRESS-ACTIVATED HISTIDINE KINASE MAK3"/>
    <property type="match status" value="1"/>
</dbReference>
<dbReference type="SUPFAM" id="SSF55874">
    <property type="entry name" value="ATPase domain of HSP90 chaperone/DNA topoisomerase II/histidine kinase"/>
    <property type="match status" value="1"/>
</dbReference>
<evidence type="ECO:0000256" key="1">
    <source>
        <dbReference type="ARBA" id="ARBA00000085"/>
    </source>
</evidence>
<evidence type="ECO:0000259" key="10">
    <source>
        <dbReference type="PROSITE" id="PS50109"/>
    </source>
</evidence>
<dbReference type="InterPro" id="IPR004358">
    <property type="entry name" value="Sig_transdc_His_kin-like_C"/>
</dbReference>
<keyword evidence="6" id="KW-0418">Kinase</keyword>
<evidence type="ECO:0000313" key="11">
    <source>
        <dbReference type="EMBL" id="ATQ43869.1"/>
    </source>
</evidence>
<dbReference type="CDD" id="cd00082">
    <property type="entry name" value="HisKA"/>
    <property type="match status" value="1"/>
</dbReference>
<evidence type="ECO:0000256" key="4">
    <source>
        <dbReference type="ARBA" id="ARBA00022679"/>
    </source>
</evidence>
<evidence type="ECO:0000256" key="5">
    <source>
        <dbReference type="ARBA" id="ARBA00022741"/>
    </source>
</evidence>
<dbReference type="Pfam" id="PF02518">
    <property type="entry name" value="HATPase_c"/>
    <property type="match status" value="1"/>
</dbReference>
<evidence type="ECO:0000256" key="9">
    <source>
        <dbReference type="SAM" id="Phobius"/>
    </source>
</evidence>
<dbReference type="SUPFAM" id="SSF47384">
    <property type="entry name" value="Homodimeric domain of signal transducing histidine kinase"/>
    <property type="match status" value="1"/>
</dbReference>
<feature type="domain" description="Histidine kinase" evidence="10">
    <location>
        <begin position="284"/>
        <end position="498"/>
    </location>
</feature>
<dbReference type="EMBL" id="CP024201">
    <property type="protein sequence ID" value="ATQ43869.1"/>
    <property type="molecule type" value="Genomic_DNA"/>
</dbReference>
<dbReference type="InterPro" id="IPR035965">
    <property type="entry name" value="PAS-like_dom_sf"/>
</dbReference>
<keyword evidence="3" id="KW-0597">Phosphoprotein</keyword>
<dbReference type="GO" id="GO:0000155">
    <property type="term" value="F:phosphorelay sensor kinase activity"/>
    <property type="evidence" value="ECO:0007669"/>
    <property type="project" value="InterPro"/>
</dbReference>
<dbReference type="InterPro" id="IPR005467">
    <property type="entry name" value="His_kinase_dom"/>
</dbReference>
<gene>
    <name evidence="11" type="ORF">CSW64_16425</name>
</gene>
<feature type="transmembrane region" description="Helical" evidence="9">
    <location>
        <begin position="77"/>
        <end position="98"/>
    </location>
</feature>
<dbReference type="PRINTS" id="PR00344">
    <property type="entry name" value="BCTRLSENSOR"/>
</dbReference>
<keyword evidence="8" id="KW-0902">Two-component regulatory system</keyword>
<reference evidence="11 12" key="1">
    <citation type="submission" date="2017-10" db="EMBL/GenBank/DDBJ databases">
        <title>Genome sequence of Caulobacter mirabilis FWC38.</title>
        <authorList>
            <person name="Fiebig A."/>
            <person name="Crosson S."/>
        </authorList>
    </citation>
    <scope>NUCLEOTIDE SEQUENCE [LARGE SCALE GENOMIC DNA]</scope>
    <source>
        <strain evidence="11 12">FWC 38</strain>
    </source>
</reference>
<evidence type="ECO:0000256" key="2">
    <source>
        <dbReference type="ARBA" id="ARBA00012438"/>
    </source>
</evidence>
<dbReference type="RefSeq" id="WP_099623117.1">
    <property type="nucleotide sequence ID" value="NZ_CP024201.1"/>
</dbReference>
<evidence type="ECO:0000256" key="7">
    <source>
        <dbReference type="ARBA" id="ARBA00022840"/>
    </source>
</evidence>
<keyword evidence="4" id="KW-0808">Transferase</keyword>
<dbReference type="Pfam" id="PF00512">
    <property type="entry name" value="HisKA"/>
    <property type="match status" value="1"/>
</dbReference>
<organism evidence="11 12">
    <name type="scientific">Caulobacter mirabilis</name>
    <dbReference type="NCBI Taxonomy" id="69666"/>
    <lineage>
        <taxon>Bacteria</taxon>
        <taxon>Pseudomonadati</taxon>
        <taxon>Pseudomonadota</taxon>
        <taxon>Alphaproteobacteria</taxon>
        <taxon>Caulobacterales</taxon>
        <taxon>Caulobacteraceae</taxon>
        <taxon>Caulobacter</taxon>
    </lineage>
</organism>
<dbReference type="PROSITE" id="PS50109">
    <property type="entry name" value="HIS_KIN"/>
    <property type="match status" value="1"/>
</dbReference>
<evidence type="ECO:0000256" key="3">
    <source>
        <dbReference type="ARBA" id="ARBA00022553"/>
    </source>
</evidence>
<evidence type="ECO:0000313" key="12">
    <source>
        <dbReference type="Proteomes" id="UP000228945"/>
    </source>
</evidence>
<dbReference type="GO" id="GO:0005524">
    <property type="term" value="F:ATP binding"/>
    <property type="evidence" value="ECO:0007669"/>
    <property type="project" value="UniProtKB-KW"/>
</dbReference>
<keyword evidence="5" id="KW-0547">Nucleotide-binding</keyword>
<dbReference type="InterPro" id="IPR036890">
    <property type="entry name" value="HATPase_C_sf"/>
</dbReference>
<protein>
    <recommendedName>
        <fullName evidence="2">histidine kinase</fullName>
        <ecNumber evidence="2">2.7.13.3</ecNumber>
    </recommendedName>
</protein>
<dbReference type="PANTHER" id="PTHR43065">
    <property type="entry name" value="SENSOR HISTIDINE KINASE"/>
    <property type="match status" value="1"/>
</dbReference>
<feature type="transmembrane region" description="Helical" evidence="9">
    <location>
        <begin position="54"/>
        <end position="71"/>
    </location>
</feature>
<sequence>MADRDQDDRAGAAKRVFSLWPAATGVPSSSGSADLPAWARSAAPQARRRRLRGADILVGAAAVAVLTLLLVNLTAGAVTVGLSALCLALLLVTLALLWKERRREDADAAWRDTLFERTGISLWREDWSAVGEAILALKQRGVHDIEGHFAAHPDEARDLRRRVIVKDVNAFAAEMMGAGSKADLLGPLDRILPDSDQTFDQWLIAFGRGDTFYRSETHIVRPDGTHVDTLFTAELPTTLEGFRNILVTALDITDYKALQTKLVAAETDAARASRISTMGALTASIAHEVNTPLASILANVEAGLRWLRRPQPNLPEAEQAIERAIRDAARAHEVIARTRDFLSAAPHAIQPVDMAETARLAMVLIDRELRSHQASAHLDATPGLPQVDADPIQMQQVLVNLMVNGLQAMKSCAPPRDLRVTLRAVDGEVIVSVTDQGPGIDPTIRGKLFDPFFSRKENGMGMGLAICRTCVEGHGGRIWAEPNADRGATFAFSLPQARSG</sequence>
<keyword evidence="9" id="KW-0472">Membrane</keyword>
<dbReference type="OrthoDB" id="9789238at2"/>
<accession>A0A2D2B0T6</accession>
<dbReference type="SMART" id="SM00388">
    <property type="entry name" value="HisKA"/>
    <property type="match status" value="1"/>
</dbReference>
<keyword evidence="9" id="KW-0812">Transmembrane</keyword>
<dbReference type="InterPro" id="IPR003661">
    <property type="entry name" value="HisK_dim/P_dom"/>
</dbReference>
<dbReference type="Gene3D" id="3.30.450.20">
    <property type="entry name" value="PAS domain"/>
    <property type="match status" value="1"/>
</dbReference>
<keyword evidence="12" id="KW-1185">Reference proteome</keyword>
<name>A0A2D2B0T6_9CAUL</name>
<dbReference type="EC" id="2.7.13.3" evidence="2"/>
<proteinExistence type="predicted"/>
<dbReference type="SMART" id="SM00387">
    <property type="entry name" value="HATPase_c"/>
    <property type="match status" value="1"/>
</dbReference>
<dbReference type="InterPro" id="IPR003594">
    <property type="entry name" value="HATPase_dom"/>
</dbReference>
<dbReference type="Proteomes" id="UP000228945">
    <property type="component" value="Chromosome"/>
</dbReference>
<dbReference type="Gene3D" id="1.10.287.130">
    <property type="match status" value="1"/>
</dbReference>
<dbReference type="InterPro" id="IPR036097">
    <property type="entry name" value="HisK_dim/P_sf"/>
</dbReference>
<comment type="catalytic activity">
    <reaction evidence="1">
        <text>ATP + protein L-histidine = ADP + protein N-phospho-L-histidine.</text>
        <dbReference type="EC" id="2.7.13.3"/>
    </reaction>
</comment>
<keyword evidence="7" id="KW-0067">ATP-binding</keyword>
<evidence type="ECO:0000256" key="6">
    <source>
        <dbReference type="ARBA" id="ARBA00022777"/>
    </source>
</evidence>
<dbReference type="AlphaFoldDB" id="A0A2D2B0T6"/>
<dbReference type="SUPFAM" id="SSF55785">
    <property type="entry name" value="PYP-like sensor domain (PAS domain)"/>
    <property type="match status" value="1"/>
</dbReference>